<keyword evidence="3" id="KW-1185">Reference proteome</keyword>
<evidence type="ECO:0000256" key="1">
    <source>
        <dbReference type="SAM" id="MobiDB-lite"/>
    </source>
</evidence>
<gene>
    <name evidence="2" type="ORF">AK812_SmicGene36279</name>
</gene>
<sequence>MSRDWRVATGLSNWTAGQPPTACGRAAHHPRDAGILLLVYNLQRTPPPPHPLATTAKQQAGKTQWQLKVLLTAEPLIHLLAVVDGTGDDDDQNQQSYDVYYGDIPPDVPLSARSHAADVTTCKWSQMPV</sequence>
<organism evidence="2 3">
    <name type="scientific">Symbiodinium microadriaticum</name>
    <name type="common">Dinoflagellate</name>
    <name type="synonym">Zooxanthella microadriatica</name>
    <dbReference type="NCBI Taxonomy" id="2951"/>
    <lineage>
        <taxon>Eukaryota</taxon>
        <taxon>Sar</taxon>
        <taxon>Alveolata</taxon>
        <taxon>Dinophyceae</taxon>
        <taxon>Suessiales</taxon>
        <taxon>Symbiodiniaceae</taxon>
        <taxon>Symbiodinium</taxon>
    </lineage>
</organism>
<dbReference type="Proteomes" id="UP000186817">
    <property type="component" value="Unassembled WGS sequence"/>
</dbReference>
<protein>
    <submittedName>
        <fullName evidence="2">Uncharacterized protein</fullName>
    </submittedName>
</protein>
<evidence type="ECO:0000313" key="3">
    <source>
        <dbReference type="Proteomes" id="UP000186817"/>
    </source>
</evidence>
<proteinExistence type="predicted"/>
<dbReference type="EMBL" id="LSRX01001149">
    <property type="protein sequence ID" value="OLP83007.1"/>
    <property type="molecule type" value="Genomic_DNA"/>
</dbReference>
<name>A0A1Q9CJG2_SYMMI</name>
<feature type="region of interest" description="Disordered" evidence="1">
    <location>
        <begin position="1"/>
        <end position="27"/>
    </location>
</feature>
<evidence type="ECO:0000313" key="2">
    <source>
        <dbReference type="EMBL" id="OLP83007.1"/>
    </source>
</evidence>
<reference evidence="2 3" key="1">
    <citation type="submission" date="2016-02" db="EMBL/GenBank/DDBJ databases">
        <title>Genome analysis of coral dinoflagellate symbionts highlights evolutionary adaptations to a symbiotic lifestyle.</title>
        <authorList>
            <person name="Aranda M."/>
            <person name="Li Y."/>
            <person name="Liew Y.J."/>
            <person name="Baumgarten S."/>
            <person name="Simakov O."/>
            <person name="Wilson M."/>
            <person name="Piel J."/>
            <person name="Ashoor H."/>
            <person name="Bougouffa S."/>
            <person name="Bajic V.B."/>
            <person name="Ryu T."/>
            <person name="Ravasi T."/>
            <person name="Bayer T."/>
            <person name="Micklem G."/>
            <person name="Kim H."/>
            <person name="Bhak J."/>
            <person name="Lajeunesse T.C."/>
            <person name="Voolstra C.R."/>
        </authorList>
    </citation>
    <scope>NUCLEOTIDE SEQUENCE [LARGE SCALE GENOMIC DNA]</scope>
    <source>
        <strain evidence="2 3">CCMP2467</strain>
    </source>
</reference>
<accession>A0A1Q9CJG2</accession>
<comment type="caution">
    <text evidence="2">The sequence shown here is derived from an EMBL/GenBank/DDBJ whole genome shotgun (WGS) entry which is preliminary data.</text>
</comment>
<dbReference type="AlphaFoldDB" id="A0A1Q9CJG2"/>